<dbReference type="EMBL" id="DXCH01000061">
    <property type="protein sequence ID" value="HIZ06763.1"/>
    <property type="molecule type" value="Genomic_DNA"/>
</dbReference>
<sequence length="87" mass="9585">DAGLPKEYEKVGINICNPILQAKILNEEKTDLNIVMGLCVGHDSLFYKYAEGLTTTLVAKDRVLGNNPAAALYTADSYYKNKLFGED</sequence>
<dbReference type="Pfam" id="PF08901">
    <property type="entry name" value="DUF1847"/>
    <property type="match status" value="1"/>
</dbReference>
<protein>
    <submittedName>
        <fullName evidence="1">DUF1847 domain-containing protein</fullName>
    </submittedName>
</protein>
<dbReference type="InterPro" id="IPR014997">
    <property type="entry name" value="DUF1847"/>
</dbReference>
<organism evidence="1 2">
    <name type="scientific">Candidatus Eubacterium avistercoris</name>
    <dbReference type="NCBI Taxonomy" id="2838567"/>
    <lineage>
        <taxon>Bacteria</taxon>
        <taxon>Bacillati</taxon>
        <taxon>Bacillota</taxon>
        <taxon>Clostridia</taxon>
        <taxon>Eubacteriales</taxon>
        <taxon>Eubacteriaceae</taxon>
        <taxon>Eubacterium</taxon>
    </lineage>
</organism>
<name>A0A9D2IFT2_9FIRM</name>
<reference evidence="1" key="1">
    <citation type="journal article" date="2021" name="PeerJ">
        <title>Extensive microbial diversity within the chicken gut microbiome revealed by metagenomics and culture.</title>
        <authorList>
            <person name="Gilroy R."/>
            <person name="Ravi A."/>
            <person name="Getino M."/>
            <person name="Pursley I."/>
            <person name="Horton D.L."/>
            <person name="Alikhan N.F."/>
            <person name="Baker D."/>
            <person name="Gharbi K."/>
            <person name="Hall N."/>
            <person name="Watson M."/>
            <person name="Adriaenssens E.M."/>
            <person name="Foster-Nyarko E."/>
            <person name="Jarju S."/>
            <person name="Secka A."/>
            <person name="Antonio M."/>
            <person name="Oren A."/>
            <person name="Chaudhuri R.R."/>
            <person name="La Ragione R."/>
            <person name="Hildebrand F."/>
            <person name="Pallen M.J."/>
        </authorList>
    </citation>
    <scope>NUCLEOTIDE SEQUENCE</scope>
    <source>
        <strain evidence="1">CHK192-9172</strain>
    </source>
</reference>
<gene>
    <name evidence="1" type="ORF">IAA08_02365</name>
</gene>
<dbReference type="Proteomes" id="UP000824024">
    <property type="component" value="Unassembled WGS sequence"/>
</dbReference>
<feature type="non-terminal residue" evidence="1">
    <location>
        <position position="1"/>
    </location>
</feature>
<reference evidence="1" key="2">
    <citation type="submission" date="2021-04" db="EMBL/GenBank/DDBJ databases">
        <authorList>
            <person name="Gilroy R."/>
        </authorList>
    </citation>
    <scope>NUCLEOTIDE SEQUENCE</scope>
    <source>
        <strain evidence="1">CHK192-9172</strain>
    </source>
</reference>
<proteinExistence type="predicted"/>
<evidence type="ECO:0000313" key="2">
    <source>
        <dbReference type="Proteomes" id="UP000824024"/>
    </source>
</evidence>
<evidence type="ECO:0000313" key="1">
    <source>
        <dbReference type="EMBL" id="HIZ06763.1"/>
    </source>
</evidence>
<dbReference type="AlphaFoldDB" id="A0A9D2IFT2"/>
<accession>A0A9D2IFT2</accession>
<comment type="caution">
    <text evidence="1">The sequence shown here is derived from an EMBL/GenBank/DDBJ whole genome shotgun (WGS) entry which is preliminary data.</text>
</comment>